<feature type="compositionally biased region" description="Low complexity" evidence="1">
    <location>
        <begin position="1020"/>
        <end position="1040"/>
    </location>
</feature>
<organism evidence="2 3">
    <name type="scientific">Lacibacterium aquatile</name>
    <dbReference type="NCBI Taxonomy" id="1168082"/>
    <lineage>
        <taxon>Bacteria</taxon>
        <taxon>Pseudomonadati</taxon>
        <taxon>Pseudomonadota</taxon>
        <taxon>Alphaproteobacteria</taxon>
        <taxon>Rhodospirillales</taxon>
        <taxon>Rhodospirillaceae</taxon>
    </lineage>
</organism>
<evidence type="ECO:0000313" key="3">
    <source>
        <dbReference type="Proteomes" id="UP001597295"/>
    </source>
</evidence>
<dbReference type="PANTHER" id="PTHR32305">
    <property type="match status" value="1"/>
</dbReference>
<keyword evidence="3" id="KW-1185">Reference proteome</keyword>
<dbReference type="Proteomes" id="UP001597295">
    <property type="component" value="Unassembled WGS sequence"/>
</dbReference>
<dbReference type="InterPro" id="IPR031325">
    <property type="entry name" value="RHS_repeat"/>
</dbReference>
<sequence length="1269" mass="137343">MPYLFGAGRTVAVLSVGLLMVSVPSLAQSVNFEAPVVPSDPVPVIDAPPLEAMVSGADEAAILEAERLAEFQAGSRSASAPLSGLKADSAGAPLSDDGLMSLSMPMASSLAGPVEKSRSVSYTYFGSTNLVKSETSEPGADAVTTSYLRDDFGNKTKSTITAAATGERAITQRSSTLVYDGTGRFATVATNAADEGETRVFDPKTGAVRSLTGPNGLTTNWSYDSFGRKISELLSDGTQTTWAYEYCSAISGGCSASNAVTRIRVRQLDTAGNAKAADVDSFFDRLGREVRVSTLSTAEDGTAKLAFVDTEYNARGFVARKSQPYVSGGTVVWRRYSYEALGRVQKEWHSVTDSDTDGKQRIVFTYSGLSSKTTIWRDVGAENAGGVDRRVLKDSLGREVLIVDALEGSTSFRYDPFGNLTKTVVTAKDALETVRSVTTTISYDPRGYKIGMNDPDKGVWSYVVDPLGQVRKQTDARGRKTVITYDKLGRVTSKQIGTSLTVERTDSWTYGTSAAQRNVGKLIASKSVTGSNATIAERTFEFDSLGRLFKARQSFEGGAWEEQTGVYHPVKGNLAEVSYPSGLRLDYFYNPQGELKRVANHVTNEAYWTLEGRNAAGQLTQSLAGNGVRTQRSYNLQGFVASIVSTKPGSVAGAGDIQDNSYKWDNLGNLIRRRVDVTRGGYQEDFSYDELNRLTGNRIWSWDGLGAGAAPPEKPTQSYSYDGFGNMAVKSDKGAYAYDFGDKPHAVREVALTGGVHTEYFQYDAVGNLTKSVLNDPSFAGGSLVRTISWTGFNQPLSVKRGTSLALEFVYDGDQSRIKQVNNQTPALTKLYYADAFGGNRSEYLTAAGLWKDQVLVGGELVAIVETQDSAPNNPDVKYTHTDSLGSIQAVTDTAGLKIESFDYDAWGARRSGGFVVGVTSTGWQGQPDLGQAIMGNHTDRGYTGHEMLDDVGLVHMNGRLYDAQLARFMAADNFVQDPADSQSYSRYSYVRNSPLTATDPSGWYAEGPRDQTGRVESQTSTGVGTGSTTSGSAAGDTTSPPVDDRDPIQKLSDFFADLLGVPDWARDPKYAGLSYEEIEKAKLTEKIEEFLGFPLQGSRLGKMFAGNAKGVTLVGIPREAYQKAKEYISQVEIGAKLFEAAEFFGLTIESSMGMAAYVEFDEKRGIDIIRWDPFSTPRFESDIGRIAYMSSALVLAHEIAHVLRENNVAVLTETIGTPDAPYDNLEEKRVIVNFENPIGRALGEPTRSHHGGFGRKSVKEVTEFGYGL</sequence>
<evidence type="ECO:0000256" key="1">
    <source>
        <dbReference type="SAM" id="MobiDB-lite"/>
    </source>
</evidence>
<dbReference type="InterPro" id="IPR050708">
    <property type="entry name" value="T6SS_VgrG/RHS"/>
</dbReference>
<gene>
    <name evidence="2" type="ORF">ACFSM5_11120</name>
</gene>
<dbReference type="EMBL" id="JBHUIP010000011">
    <property type="protein sequence ID" value="MFD2263440.1"/>
    <property type="molecule type" value="Genomic_DNA"/>
</dbReference>
<proteinExistence type="predicted"/>
<evidence type="ECO:0000313" key="2">
    <source>
        <dbReference type="EMBL" id="MFD2263440.1"/>
    </source>
</evidence>
<dbReference type="PANTHER" id="PTHR32305:SF15">
    <property type="entry name" value="PROTEIN RHSA-RELATED"/>
    <property type="match status" value="1"/>
</dbReference>
<accession>A0ABW5DW12</accession>
<dbReference type="Gene3D" id="2.180.10.10">
    <property type="entry name" value="RHS repeat-associated core"/>
    <property type="match status" value="2"/>
</dbReference>
<comment type="caution">
    <text evidence="2">The sequence shown here is derived from an EMBL/GenBank/DDBJ whole genome shotgun (WGS) entry which is preliminary data.</text>
</comment>
<protein>
    <submittedName>
        <fullName evidence="2">RHS repeat domain-containing protein</fullName>
    </submittedName>
</protein>
<dbReference type="InterPro" id="IPR022385">
    <property type="entry name" value="Rhs_assc_core"/>
</dbReference>
<reference evidence="3" key="1">
    <citation type="journal article" date="2019" name="Int. J. Syst. Evol. Microbiol.">
        <title>The Global Catalogue of Microorganisms (GCM) 10K type strain sequencing project: providing services to taxonomists for standard genome sequencing and annotation.</title>
        <authorList>
            <consortium name="The Broad Institute Genomics Platform"/>
            <consortium name="The Broad Institute Genome Sequencing Center for Infectious Disease"/>
            <person name="Wu L."/>
            <person name="Ma J."/>
        </authorList>
    </citation>
    <scope>NUCLEOTIDE SEQUENCE [LARGE SCALE GENOMIC DNA]</scope>
    <source>
        <strain evidence="3">CGMCC 1.19062</strain>
    </source>
</reference>
<name>A0ABW5DW12_9PROT</name>
<dbReference type="RefSeq" id="WP_379876448.1">
    <property type="nucleotide sequence ID" value="NZ_JBHUIP010000011.1"/>
</dbReference>
<dbReference type="Pfam" id="PF05593">
    <property type="entry name" value="RHS_repeat"/>
    <property type="match status" value="1"/>
</dbReference>
<dbReference type="NCBIfam" id="TIGR03696">
    <property type="entry name" value="Rhs_assc_core"/>
    <property type="match status" value="1"/>
</dbReference>
<feature type="region of interest" description="Disordered" evidence="1">
    <location>
        <begin position="999"/>
        <end position="1047"/>
    </location>
</feature>